<evidence type="ECO:0000256" key="2">
    <source>
        <dbReference type="SAM" id="Phobius"/>
    </source>
</evidence>
<evidence type="ECO:0000313" key="5">
    <source>
        <dbReference type="Proteomes" id="UP001172702"/>
    </source>
</evidence>
<proteinExistence type="predicted"/>
<gene>
    <name evidence="4" type="ORF">QYF62_03945</name>
</gene>
<feature type="region of interest" description="Disordered" evidence="1">
    <location>
        <begin position="52"/>
        <end position="74"/>
    </location>
</feature>
<keyword evidence="3" id="KW-0732">Signal</keyword>
<feature type="signal peptide" evidence="3">
    <location>
        <begin position="1"/>
        <end position="27"/>
    </location>
</feature>
<dbReference type="RefSeq" id="WP_067714927.1">
    <property type="nucleotide sequence ID" value="NZ_JALXXI010000049.1"/>
</dbReference>
<protein>
    <submittedName>
        <fullName evidence="4">Uncharacterized protein</fullName>
    </submittedName>
</protein>
<comment type="caution">
    <text evidence="4">The sequence shown here is derived from an EMBL/GenBank/DDBJ whole genome shotgun (WGS) entry which is preliminary data.</text>
</comment>
<keyword evidence="2" id="KW-1133">Transmembrane helix</keyword>
<evidence type="ECO:0000256" key="3">
    <source>
        <dbReference type="SAM" id="SignalP"/>
    </source>
</evidence>
<evidence type="ECO:0000313" key="4">
    <source>
        <dbReference type="EMBL" id="MDN4505212.1"/>
    </source>
</evidence>
<sequence length="122" mass="11960">MVRRRPASMIAALCAAVVLAGAPVASAQLPGPGAQLPGPGGRAVVTDLPVLSELPPLPSRGESPDVDEQEVDDASGMSGVQIIALALAAAALVAGGTGLALVTRRGRGDLPGDQPARTGPLA</sequence>
<feature type="transmembrane region" description="Helical" evidence="2">
    <location>
        <begin position="82"/>
        <end position="102"/>
    </location>
</feature>
<keyword evidence="5" id="KW-1185">Reference proteome</keyword>
<dbReference type="GeneID" id="36310048"/>
<keyword evidence="2" id="KW-0472">Membrane</keyword>
<dbReference type="Proteomes" id="UP001172702">
    <property type="component" value="Unassembled WGS sequence"/>
</dbReference>
<feature type="region of interest" description="Disordered" evidence="1">
    <location>
        <begin position="103"/>
        <end position="122"/>
    </location>
</feature>
<evidence type="ECO:0000256" key="1">
    <source>
        <dbReference type="SAM" id="MobiDB-lite"/>
    </source>
</evidence>
<feature type="compositionally biased region" description="Acidic residues" evidence="1">
    <location>
        <begin position="64"/>
        <end position="73"/>
    </location>
</feature>
<name>A0ABT8GYC7_9ACTN</name>
<reference evidence="4 5" key="1">
    <citation type="submission" date="2023-07" db="EMBL/GenBank/DDBJ databases">
        <title>Strategy for survival of the halotoleranting strain Dietzia MX2 from the Yakshinskoe mineral salts deposit.</title>
        <authorList>
            <person name="Kharitonova M.A."/>
            <person name="Kupriyanova-Ashina F.G."/>
            <person name="Shakirov T.R."/>
            <person name="Vafina M.S."/>
            <person name="Ilinskaya O.N."/>
        </authorList>
    </citation>
    <scope>NUCLEOTIDE SEQUENCE [LARGE SCALE GENOMIC DNA]</scope>
    <source>
        <strain evidence="4 5">MX2</strain>
    </source>
</reference>
<feature type="chain" id="PRO_5045801967" evidence="3">
    <location>
        <begin position="28"/>
        <end position="122"/>
    </location>
</feature>
<organism evidence="4 5">
    <name type="scientific">Dietzia maris</name>
    <dbReference type="NCBI Taxonomy" id="37915"/>
    <lineage>
        <taxon>Bacteria</taxon>
        <taxon>Bacillati</taxon>
        <taxon>Actinomycetota</taxon>
        <taxon>Actinomycetes</taxon>
        <taxon>Mycobacteriales</taxon>
        <taxon>Dietziaceae</taxon>
        <taxon>Dietzia</taxon>
    </lineage>
</organism>
<dbReference type="EMBL" id="JAUHTB010000003">
    <property type="protein sequence ID" value="MDN4505212.1"/>
    <property type="molecule type" value="Genomic_DNA"/>
</dbReference>
<accession>A0ABT8GYC7</accession>
<keyword evidence="2" id="KW-0812">Transmembrane</keyword>